<reference evidence="6 7" key="1">
    <citation type="journal article" date="2019" name="ISME J.">
        <title>Candidatus Macondimonas diazotrophica, a novel gammaproteobacterial genus dominating crude-oil-contaminated coastal sediments.</title>
        <authorList>
            <person name="Karthikeyan S."/>
            <person name="Konstantinidis K."/>
        </authorList>
    </citation>
    <scope>NUCLEOTIDE SEQUENCE [LARGE SCALE GENOMIC DNA]</scope>
    <source>
        <strain evidence="6 7">KTK01</strain>
    </source>
</reference>
<dbReference type="InterPro" id="IPR046273">
    <property type="entry name" value="DUF6306"/>
</dbReference>
<dbReference type="PANTHER" id="PTHR32332">
    <property type="entry name" value="2-NITROPROPANE DIOXYGENASE"/>
    <property type="match status" value="1"/>
</dbReference>
<dbReference type="RefSeq" id="WP_135282121.1">
    <property type="nucleotide sequence ID" value="NZ_SRIO01000011.1"/>
</dbReference>
<keyword evidence="2" id="KW-0288">FMN</keyword>
<dbReference type="InterPro" id="IPR009078">
    <property type="entry name" value="Ferritin-like_SF"/>
</dbReference>
<evidence type="ECO:0000313" key="6">
    <source>
        <dbReference type="EMBL" id="TFZ82192.1"/>
    </source>
</evidence>
<evidence type="ECO:0000256" key="3">
    <source>
        <dbReference type="ARBA" id="ARBA00023002"/>
    </source>
</evidence>
<evidence type="ECO:0000256" key="1">
    <source>
        <dbReference type="ARBA" id="ARBA00022630"/>
    </source>
</evidence>
<dbReference type="OrthoDB" id="9778912at2"/>
<evidence type="ECO:0000256" key="2">
    <source>
        <dbReference type="ARBA" id="ARBA00022643"/>
    </source>
</evidence>
<feature type="domain" description="DUF6306" evidence="5">
    <location>
        <begin position="353"/>
        <end position="476"/>
    </location>
</feature>
<evidence type="ECO:0000313" key="7">
    <source>
        <dbReference type="Proteomes" id="UP000297890"/>
    </source>
</evidence>
<comment type="caution">
    <text evidence="6">The sequence shown here is derived from an EMBL/GenBank/DDBJ whole genome shotgun (WGS) entry which is preliminary data.</text>
</comment>
<dbReference type="GO" id="GO:0018580">
    <property type="term" value="F:nitronate monooxygenase activity"/>
    <property type="evidence" value="ECO:0007669"/>
    <property type="project" value="InterPro"/>
</dbReference>
<evidence type="ECO:0000259" key="5">
    <source>
        <dbReference type="Pfam" id="PF19825"/>
    </source>
</evidence>
<dbReference type="SUPFAM" id="SSF51412">
    <property type="entry name" value="Inosine monophosphate dehydrogenase (IMPDH)"/>
    <property type="match status" value="1"/>
</dbReference>
<organism evidence="6 7">
    <name type="scientific">Candidatus Macondimonas diazotrophica</name>
    <dbReference type="NCBI Taxonomy" id="2305248"/>
    <lineage>
        <taxon>Bacteria</taxon>
        <taxon>Pseudomonadati</taxon>
        <taxon>Pseudomonadota</taxon>
        <taxon>Gammaproteobacteria</taxon>
        <taxon>Chromatiales</taxon>
        <taxon>Ectothiorhodospiraceae</taxon>
        <taxon>Candidatus Macondimonas</taxon>
    </lineage>
</organism>
<dbReference type="CDD" id="cd04730">
    <property type="entry name" value="NPD_like"/>
    <property type="match status" value="1"/>
</dbReference>
<keyword evidence="7" id="KW-1185">Reference proteome</keyword>
<evidence type="ECO:0000256" key="4">
    <source>
        <dbReference type="SAM" id="MobiDB-lite"/>
    </source>
</evidence>
<sequence>MKSSLHRPVCDLLGCRYPLVLAGMGGVARAELVTAVSRAGGFGFLGMVREPVTRIRAEVAAVRAAGVEHFGVNLIPAGTDPALLEAQIETLIALAVPVVGLFWDVPAALIGRLRTAGLRIVCQVGSVKEGCAAELAGADVLIAQGVEAGGHVRGDQPLHALLGDLVPMTNAPVLAAGGLSDGADVATVLALGAQGAVFGTALIPTPESFAHDFHKQRLITASAADTLLTEDFHINWPEGAKVRVLPNSVTRGEHGDPRSGPPTVIGEDDGRPIYRFSTDSPLRSTAGDLEAMALYAGMGIDRIDSIMGAAERVGRIAAEAEALLAVDASPPAGSGRMSSSPPQRPSRVAQEALIATLNELLEAERAGARVALQTLKEAPATLLSLMRTIQHDEARWCALLVQAIQHLGGKPSRRTGSFYAKAMAIEDLPARLVFLNHGQRWVLRRLRAILPQVDDPHLQAGLQAMRTAHEDNVERLAARIDAQNAD</sequence>
<dbReference type="PANTHER" id="PTHR32332:SF20">
    <property type="entry name" value="2-NITROPROPANE DIOXYGENASE-LIKE PROTEIN"/>
    <property type="match status" value="1"/>
</dbReference>
<dbReference type="SUPFAM" id="SSF47240">
    <property type="entry name" value="Ferritin-like"/>
    <property type="match status" value="1"/>
</dbReference>
<name>A0A4Z0F7I3_9GAMM</name>
<protein>
    <submittedName>
        <fullName evidence="6">Nitronate monooxygenase</fullName>
    </submittedName>
</protein>
<dbReference type="InterPro" id="IPR013785">
    <property type="entry name" value="Aldolase_TIM"/>
</dbReference>
<feature type="region of interest" description="Disordered" evidence="4">
    <location>
        <begin position="248"/>
        <end position="272"/>
    </location>
</feature>
<dbReference type="Proteomes" id="UP000297890">
    <property type="component" value="Unassembled WGS sequence"/>
</dbReference>
<dbReference type="Pfam" id="PF19825">
    <property type="entry name" value="DUF6306"/>
    <property type="match status" value="1"/>
</dbReference>
<keyword evidence="1" id="KW-0285">Flavoprotein</keyword>
<dbReference type="EMBL" id="SRIO01000011">
    <property type="protein sequence ID" value="TFZ82192.1"/>
    <property type="molecule type" value="Genomic_DNA"/>
</dbReference>
<dbReference type="InterPro" id="IPR004136">
    <property type="entry name" value="NMO"/>
</dbReference>
<keyword evidence="6" id="KW-0503">Monooxygenase</keyword>
<gene>
    <name evidence="6" type="ORF">E4680_09235</name>
</gene>
<dbReference type="Gene3D" id="3.20.20.70">
    <property type="entry name" value="Aldolase class I"/>
    <property type="match status" value="1"/>
</dbReference>
<keyword evidence="3" id="KW-0560">Oxidoreductase</keyword>
<accession>A0A4Z0F7I3</accession>
<dbReference type="AlphaFoldDB" id="A0A4Z0F7I3"/>
<proteinExistence type="predicted"/>
<dbReference type="Pfam" id="PF03060">
    <property type="entry name" value="NMO"/>
    <property type="match status" value="1"/>
</dbReference>